<evidence type="ECO:0000313" key="2">
    <source>
        <dbReference type="EMBL" id="KAJ1967264.1"/>
    </source>
</evidence>
<sequence>MSQNSLQLYRGLLREIRRLHKNVETRQVSQQELYQRFHSARQVSNPEQLRELNREGQDILTFLNGNRRHRELSDLYNLANRFTESEKVQLAATRVGLGLPRIGSDN</sequence>
<dbReference type="EMBL" id="JANBPY010000367">
    <property type="protein sequence ID" value="KAJ1967264.1"/>
    <property type="molecule type" value="Genomic_DNA"/>
</dbReference>
<organism evidence="2 3">
    <name type="scientific">Dispira parvispora</name>
    <dbReference type="NCBI Taxonomy" id="1520584"/>
    <lineage>
        <taxon>Eukaryota</taxon>
        <taxon>Fungi</taxon>
        <taxon>Fungi incertae sedis</taxon>
        <taxon>Zoopagomycota</taxon>
        <taxon>Kickxellomycotina</taxon>
        <taxon>Dimargaritomycetes</taxon>
        <taxon>Dimargaritales</taxon>
        <taxon>Dimargaritaceae</taxon>
        <taxon>Dispira</taxon>
    </lineage>
</organism>
<dbReference type="PANTHER" id="PTHR28015">
    <property type="entry name" value="ATP SYNTHASE ASSEMBLY FACTOR FMC1, MITOCHONDRIAL"/>
    <property type="match status" value="1"/>
</dbReference>
<evidence type="ECO:0000313" key="3">
    <source>
        <dbReference type="Proteomes" id="UP001150925"/>
    </source>
</evidence>
<gene>
    <name evidence="2" type="ORF">IWQ62_001969</name>
</gene>
<keyword evidence="3" id="KW-1185">Reference proteome</keyword>
<reference evidence="2" key="1">
    <citation type="submission" date="2022-07" db="EMBL/GenBank/DDBJ databases">
        <title>Phylogenomic reconstructions and comparative analyses of Kickxellomycotina fungi.</title>
        <authorList>
            <person name="Reynolds N.K."/>
            <person name="Stajich J.E."/>
            <person name="Barry K."/>
            <person name="Grigoriev I.V."/>
            <person name="Crous P."/>
            <person name="Smith M.E."/>
        </authorList>
    </citation>
    <scope>NUCLEOTIDE SEQUENCE</scope>
    <source>
        <strain evidence="2">RSA 1196</strain>
    </source>
</reference>
<name>A0A9W8AX47_9FUNG</name>
<protein>
    <recommendedName>
        <fullName evidence="1">Complex 1 LYR protein domain-containing protein</fullName>
    </recommendedName>
</protein>
<accession>A0A9W8AX47</accession>
<dbReference type="AlphaFoldDB" id="A0A9W8AX47"/>
<proteinExistence type="predicted"/>
<feature type="domain" description="Complex 1 LYR protein" evidence="1">
    <location>
        <begin position="6"/>
        <end position="60"/>
    </location>
</feature>
<dbReference type="OrthoDB" id="15893at2759"/>
<comment type="caution">
    <text evidence="2">The sequence shown here is derived from an EMBL/GenBank/DDBJ whole genome shotgun (WGS) entry which is preliminary data.</text>
</comment>
<dbReference type="InterPro" id="IPR008011">
    <property type="entry name" value="Complex1_LYR_dom"/>
</dbReference>
<dbReference type="Pfam" id="PF05347">
    <property type="entry name" value="Complex1_LYR"/>
    <property type="match status" value="1"/>
</dbReference>
<dbReference type="InterPro" id="IPR039196">
    <property type="entry name" value="Fmc1"/>
</dbReference>
<dbReference type="Proteomes" id="UP001150925">
    <property type="component" value="Unassembled WGS sequence"/>
</dbReference>
<dbReference type="GO" id="GO:0033615">
    <property type="term" value="P:mitochondrial proton-transporting ATP synthase complex assembly"/>
    <property type="evidence" value="ECO:0007669"/>
    <property type="project" value="InterPro"/>
</dbReference>
<dbReference type="PANTHER" id="PTHR28015:SF1">
    <property type="entry name" value="ATP SYNTHASE ASSEMBLY FACTOR FMC1, MITOCHONDRIAL"/>
    <property type="match status" value="1"/>
</dbReference>
<evidence type="ECO:0000259" key="1">
    <source>
        <dbReference type="Pfam" id="PF05347"/>
    </source>
</evidence>
<dbReference type="GO" id="GO:0005759">
    <property type="term" value="C:mitochondrial matrix"/>
    <property type="evidence" value="ECO:0007669"/>
    <property type="project" value="TreeGrafter"/>
</dbReference>